<dbReference type="InterPro" id="IPR001199">
    <property type="entry name" value="Cyt_B5-like_heme/steroid-bd"/>
</dbReference>
<evidence type="ECO:0000256" key="3">
    <source>
        <dbReference type="ARBA" id="ARBA00022692"/>
    </source>
</evidence>
<evidence type="ECO:0000313" key="12">
    <source>
        <dbReference type="Proteomes" id="UP000015354"/>
    </source>
</evidence>
<dbReference type="Proteomes" id="UP000015354">
    <property type="component" value="Unassembled WGS sequence"/>
</dbReference>
<dbReference type="PROSITE" id="PS50255">
    <property type="entry name" value="CYTOCHROME_B5_2"/>
    <property type="match status" value="1"/>
</dbReference>
<dbReference type="GO" id="GO:0046872">
    <property type="term" value="F:metal ion binding"/>
    <property type="evidence" value="ECO:0007669"/>
    <property type="project" value="UniProtKB-KW"/>
</dbReference>
<protein>
    <submittedName>
        <fullName evidence="11">Cytochrome b5</fullName>
    </submittedName>
</protein>
<dbReference type="InterPro" id="IPR036400">
    <property type="entry name" value="Cyt_B5-like_heme/steroid_sf"/>
</dbReference>
<evidence type="ECO:0000256" key="2">
    <source>
        <dbReference type="ARBA" id="ARBA00022617"/>
    </source>
</evidence>
<comment type="caution">
    <text evidence="11">The sequence shown here is derived from an EMBL/GenBank/DDBJ whole genome shotgun (WGS) entry which is preliminary data.</text>
</comment>
<reference evidence="11" key="2">
    <citation type="submission" date="2013-03" db="EMBL/GenBank/DDBJ databases">
        <authorList>
            <person name="Motta M.C.M."/>
            <person name="Martins A.C.A."/>
            <person name="Preta C.M.C.C."/>
            <person name="Silva R."/>
            <person name="de Souza S.S."/>
            <person name="Klein C.C."/>
            <person name="de Almeida L.G.P."/>
            <person name="Cunha O.L."/>
            <person name="Colabardini A.C."/>
            <person name="Lima B.A."/>
            <person name="Machado C.R."/>
            <person name="Soares C.M.A."/>
            <person name="de Menezes C.B.A."/>
            <person name="Bartolomeu D.C."/>
            <person name="Grisard E.C."/>
            <person name="Fantinatti-Garboggini F."/>
            <person name="Rodrigues-Luiz G.F."/>
            <person name="Wagner G."/>
            <person name="Goldman G.H."/>
            <person name="Fietto J.L.R."/>
            <person name="Ciapina L.P."/>
            <person name="Brocchi M."/>
            <person name="Elias M.C."/>
            <person name="Goldman M.H.S."/>
            <person name="Sagot M.-F."/>
            <person name="Pereira M."/>
            <person name="Stoco P.H."/>
            <person name="Teixeira S.M.R."/>
            <person name="de Mendonca-Neto R.P."/>
            <person name="Maciel T.E.F."/>
            <person name="Mendes T.A.O."/>
            <person name="Urmenyi T.P."/>
            <person name="Teixeira M.M.G."/>
            <person name="de Camargo E.F.P."/>
            <person name="de Sousa W."/>
            <person name="Schenkman S."/>
            <person name="de Vasconcelos A.T.R."/>
        </authorList>
    </citation>
    <scope>NUCLEOTIDE SEQUENCE</scope>
</reference>
<accession>S9V2B7</accession>
<evidence type="ECO:0000259" key="9">
    <source>
        <dbReference type="PROSITE" id="PS50255"/>
    </source>
</evidence>
<organism evidence="11 12">
    <name type="scientific">Strigomonas culicis</name>
    <dbReference type="NCBI Taxonomy" id="28005"/>
    <lineage>
        <taxon>Eukaryota</taxon>
        <taxon>Discoba</taxon>
        <taxon>Euglenozoa</taxon>
        <taxon>Kinetoplastea</taxon>
        <taxon>Metakinetoplastina</taxon>
        <taxon>Trypanosomatida</taxon>
        <taxon>Trypanosomatidae</taxon>
        <taxon>Strigomonadinae</taxon>
        <taxon>Strigomonas</taxon>
    </lineage>
</organism>
<dbReference type="OrthoDB" id="260519at2759"/>
<dbReference type="EMBL" id="ATMH01002611">
    <property type="protein sequence ID" value="EPY32850.1"/>
    <property type="molecule type" value="Genomic_DNA"/>
</dbReference>
<gene>
    <name evidence="11" type="ORF">STCU_00050</name>
    <name evidence="10" type="ORF">STCU_02611</name>
</gene>
<sequence length="116" mass="12793">MSQVFRAEEIAAHNTEESLWFVYKGRVYDVTKFADQHPGGVDTLMGVAGKEGTVDFDSVGHSDSAKEDLENYLIGTVHLEDSAKLGAPVYEQKTSYYGSAIILIMVAICLFFILKP</sequence>
<reference evidence="11 12" key="1">
    <citation type="journal article" date="2013" name="PLoS ONE">
        <title>Predicting the Proteins of Angomonas deanei, Strigomonas culicis and Their Respective Endosymbionts Reveals New Aspects of the Trypanosomatidae Family.</title>
        <authorList>
            <person name="Motta M.C."/>
            <person name="Martins A.C."/>
            <person name="de Souza S.S."/>
            <person name="Catta-Preta C.M."/>
            <person name="Silva R."/>
            <person name="Klein C.C."/>
            <person name="de Almeida L.G."/>
            <person name="de Lima Cunha O."/>
            <person name="Ciapina L.P."/>
            <person name="Brocchi M."/>
            <person name="Colabardini A.C."/>
            <person name="de Araujo Lima B."/>
            <person name="Machado C.R."/>
            <person name="de Almeida Soares C.M."/>
            <person name="Probst C.M."/>
            <person name="de Menezes C.B."/>
            <person name="Thompson C.E."/>
            <person name="Bartholomeu D.C."/>
            <person name="Gradia D.F."/>
            <person name="Pavoni D.P."/>
            <person name="Grisard E.C."/>
            <person name="Fantinatti-Garboggini F."/>
            <person name="Marchini F.K."/>
            <person name="Rodrigues-Luiz G.F."/>
            <person name="Wagner G."/>
            <person name="Goldman G.H."/>
            <person name="Fietto J.L."/>
            <person name="Elias M.C."/>
            <person name="Goldman M.H."/>
            <person name="Sagot M.F."/>
            <person name="Pereira M."/>
            <person name="Stoco P.H."/>
            <person name="de Mendonca-Neto R.P."/>
            <person name="Teixeira S.M."/>
            <person name="Maciel T.E."/>
            <person name="de Oliveira Mendes T.A."/>
            <person name="Urmenyi T.P."/>
            <person name="de Souza W."/>
            <person name="Schenkman S."/>
            <person name="de Vasconcelos A.T."/>
        </authorList>
    </citation>
    <scope>NUCLEOTIDE SEQUENCE [LARGE SCALE GENOMIC DNA]</scope>
</reference>
<dbReference type="InterPro" id="IPR050668">
    <property type="entry name" value="Cytochrome_b5"/>
</dbReference>
<dbReference type="AlphaFoldDB" id="S9V2B7"/>
<evidence type="ECO:0000256" key="6">
    <source>
        <dbReference type="ARBA" id="ARBA00023136"/>
    </source>
</evidence>
<evidence type="ECO:0000313" key="11">
    <source>
        <dbReference type="EMBL" id="EPY37247.1"/>
    </source>
</evidence>
<evidence type="ECO:0000256" key="1">
    <source>
        <dbReference type="ARBA" id="ARBA00004370"/>
    </source>
</evidence>
<dbReference type="Pfam" id="PF00173">
    <property type="entry name" value="Cyt-b5"/>
    <property type="match status" value="1"/>
</dbReference>
<keyword evidence="8" id="KW-1133">Transmembrane helix</keyword>
<dbReference type="PANTHER" id="PTHR19359:SF14">
    <property type="entry name" value="CYTOCHROME B5 A"/>
    <property type="match status" value="1"/>
</dbReference>
<feature type="domain" description="Cytochrome b5 heme-binding" evidence="9">
    <location>
        <begin position="2"/>
        <end position="78"/>
    </location>
</feature>
<evidence type="ECO:0000256" key="7">
    <source>
        <dbReference type="ARBA" id="ARBA00038168"/>
    </source>
</evidence>
<proteinExistence type="inferred from homology"/>
<keyword evidence="5" id="KW-0408">Iron</keyword>
<keyword evidence="4" id="KW-0479">Metal-binding</keyword>
<feature type="transmembrane region" description="Helical" evidence="8">
    <location>
        <begin position="96"/>
        <end position="114"/>
    </location>
</feature>
<dbReference type="SUPFAM" id="SSF55856">
    <property type="entry name" value="Cytochrome b5-like heme/steroid binding domain"/>
    <property type="match status" value="1"/>
</dbReference>
<evidence type="ECO:0000256" key="8">
    <source>
        <dbReference type="SAM" id="Phobius"/>
    </source>
</evidence>
<evidence type="ECO:0000256" key="5">
    <source>
        <dbReference type="ARBA" id="ARBA00023004"/>
    </source>
</evidence>
<keyword evidence="12" id="KW-1185">Reference proteome</keyword>
<dbReference type="GO" id="GO:0020037">
    <property type="term" value="F:heme binding"/>
    <property type="evidence" value="ECO:0007669"/>
    <property type="project" value="TreeGrafter"/>
</dbReference>
<keyword evidence="6 8" id="KW-0472">Membrane</keyword>
<dbReference type="EMBL" id="ATMH01000050">
    <property type="protein sequence ID" value="EPY37247.1"/>
    <property type="molecule type" value="Genomic_DNA"/>
</dbReference>
<evidence type="ECO:0000313" key="10">
    <source>
        <dbReference type="EMBL" id="EPY32850.1"/>
    </source>
</evidence>
<keyword evidence="2" id="KW-0349">Heme</keyword>
<comment type="similarity">
    <text evidence="7">Belongs to the cytochrome b5 family.</text>
</comment>
<dbReference type="PANTHER" id="PTHR19359">
    <property type="entry name" value="CYTOCHROME B5"/>
    <property type="match status" value="1"/>
</dbReference>
<dbReference type="FunFam" id="3.10.120.10:FF:000002">
    <property type="entry name" value="Cytochrome b5 type B"/>
    <property type="match status" value="1"/>
</dbReference>
<keyword evidence="3 8" id="KW-0812">Transmembrane</keyword>
<dbReference type="SMART" id="SM01117">
    <property type="entry name" value="Cyt-b5"/>
    <property type="match status" value="1"/>
</dbReference>
<dbReference type="GO" id="GO:0016020">
    <property type="term" value="C:membrane"/>
    <property type="evidence" value="ECO:0007669"/>
    <property type="project" value="UniProtKB-SubCell"/>
</dbReference>
<evidence type="ECO:0000256" key="4">
    <source>
        <dbReference type="ARBA" id="ARBA00022723"/>
    </source>
</evidence>
<comment type="subcellular location">
    <subcellularLocation>
        <location evidence="1">Membrane</location>
    </subcellularLocation>
</comment>
<dbReference type="PRINTS" id="PR00363">
    <property type="entry name" value="CYTOCHROMEB5"/>
</dbReference>
<name>S9V2B7_9TRYP</name>
<dbReference type="Gene3D" id="3.10.120.10">
    <property type="entry name" value="Cytochrome b5-like heme/steroid binding domain"/>
    <property type="match status" value="1"/>
</dbReference>